<dbReference type="InterPro" id="IPR049883">
    <property type="entry name" value="NOTCH1_EGF-like"/>
</dbReference>
<evidence type="ECO:0000256" key="4">
    <source>
        <dbReference type="ARBA" id="ARBA00022525"/>
    </source>
</evidence>
<evidence type="ECO:0000256" key="10">
    <source>
        <dbReference type="ARBA" id="ARBA00023136"/>
    </source>
</evidence>
<accession>G1QG33</accession>
<dbReference type="Gene3D" id="4.10.400.10">
    <property type="entry name" value="Low-density Lipoprotein Receptor"/>
    <property type="match status" value="4"/>
</dbReference>
<dbReference type="GO" id="GO:0016324">
    <property type="term" value="C:apical plasma membrane"/>
    <property type="evidence" value="ECO:0007669"/>
    <property type="project" value="TreeGrafter"/>
</dbReference>
<evidence type="ECO:0000256" key="1">
    <source>
        <dbReference type="ARBA" id="ARBA00004251"/>
    </source>
</evidence>
<dbReference type="EMBL" id="AAPE02015029">
    <property type="status" value="NOT_ANNOTATED_CDS"/>
    <property type="molecule type" value="Genomic_DNA"/>
</dbReference>
<dbReference type="HOGENOM" id="CLU_008163_2_0_1"/>
<sequence length="812" mass="89487">LLQGRGAALDAADPLHHDEGLAKECEEDQFRCQNGRCIPSVWRCDEDDDCSDNSDEDDCPKKTCMDTDFTCDNGHCIPERWKCDGEEECSDGSDEFQATCPKQVCPAEKLSCGPTSHKCVPASWRCDGEKDCESGADEAGCATSLGTCRGDEFQCGDGACVPAVKRCNQEQDCPDGSDEAGCLTGLNECLHNNGGCSHICNDLKVGFECTCPAGYRLLDQKTCGDIDECEDPDACSQICVNYKGYFKCECHPGYEMDTLTKNCKAVAGRSPSLIFTNRHEVRRIDLVKRDYSRLIPMLKNVVALDVEVATNRIYWCDLSYRKIYSAYMDKASDPAEQEVLIDEQLHSPEGLAVDWVHKHIYWTDSGNKTISVATVDGSRRRTLFSHDLSEPRAIAVDPLRGFMYWSDWGYQAKIEKSGLNGADRHTLVSDDIEWPNGITLDLLSQRLYWVDSKLHQLSSIDFSGGHRKMLISSPHFLGHPFGVAVFEDKVFWTDLENEAIFSANRLTGLEISVLAENLNNPHDIVIFHELKQPRAGDACELSAQPSGGCEYLCLPAPQLSSHSPKYTCACPDTMWLGPDMKRCYRAPQSTSTTTLASTTARPEADSARAPGTAIHSPTHQNHSTETPRLAAAAPSSVSVPRASSISPSTPSPATSNHSQHCEEMTSAFGLEPAGGQCNVSLSSAVIALLCMSGYLIWRNWKRKNTKSMNFDNPVYRKTTEEEDEDELHIGRAAQIGHVYPAAISSFDRPLWAEPCLGETRELEDPAPALKELLVLPGEPRSQLHQLPKNPLSELPVVKCKRVALSLEDDGLP</sequence>
<dbReference type="SUPFAM" id="SSF63825">
    <property type="entry name" value="YWTD domain"/>
    <property type="match status" value="1"/>
</dbReference>
<dbReference type="GO" id="GO:0061003">
    <property type="term" value="P:positive regulation of dendritic spine morphogenesis"/>
    <property type="evidence" value="ECO:0007669"/>
    <property type="project" value="Ensembl"/>
</dbReference>
<keyword evidence="6" id="KW-0254">Endocytosis</keyword>
<dbReference type="GO" id="GO:0005901">
    <property type="term" value="C:caveola"/>
    <property type="evidence" value="ECO:0007669"/>
    <property type="project" value="Ensembl"/>
</dbReference>
<feature type="compositionally biased region" description="Low complexity" evidence="17">
    <location>
        <begin position="630"/>
        <end position="655"/>
    </location>
</feature>
<keyword evidence="13" id="KW-0325">Glycoprotein</keyword>
<dbReference type="CDD" id="cd00054">
    <property type="entry name" value="EGF_CA"/>
    <property type="match status" value="1"/>
</dbReference>
<dbReference type="FunFam" id="4.10.400.10:FF:000011">
    <property type="entry name" value="Low-density lipoprotein receptor-related protein 1"/>
    <property type="match status" value="1"/>
</dbReference>
<dbReference type="GO" id="GO:0021541">
    <property type="term" value="P:ammon gyrus development"/>
    <property type="evidence" value="ECO:0007669"/>
    <property type="project" value="Ensembl"/>
</dbReference>
<dbReference type="InterPro" id="IPR023415">
    <property type="entry name" value="LDLR_class-A_CS"/>
</dbReference>
<feature type="repeat" description="LDL-receptor class B" evidence="16">
    <location>
        <begin position="445"/>
        <end position="489"/>
    </location>
</feature>
<dbReference type="SMART" id="SM00179">
    <property type="entry name" value="EGF_CA"/>
    <property type="match status" value="2"/>
</dbReference>
<dbReference type="PANTHER" id="PTHR22722">
    <property type="entry name" value="LOW-DENSITY LIPOPROTEIN RECEPTOR-RELATED PROTEIN 2-RELATED"/>
    <property type="match status" value="1"/>
</dbReference>
<feature type="compositionally biased region" description="Polar residues" evidence="17">
    <location>
        <begin position="615"/>
        <end position="626"/>
    </location>
</feature>
<keyword evidence="7" id="KW-0812">Transmembrane</keyword>
<dbReference type="EMBL" id="AAPE02015031">
    <property type="status" value="NOT_ANNOTATED_CDS"/>
    <property type="molecule type" value="Genomic_DNA"/>
</dbReference>
<dbReference type="PROSITE" id="PS00010">
    <property type="entry name" value="ASX_HYDROXYL"/>
    <property type="match status" value="1"/>
</dbReference>
<dbReference type="PANTHER" id="PTHR22722:SF15">
    <property type="entry name" value="LOW-DENSITY LIPOPROTEIN RECEPTOR-RELATED"/>
    <property type="match status" value="1"/>
</dbReference>
<dbReference type="GO" id="GO:0038025">
    <property type="term" value="F:reelin receptor activity"/>
    <property type="evidence" value="ECO:0007669"/>
    <property type="project" value="Ensembl"/>
</dbReference>
<dbReference type="GO" id="GO:0050804">
    <property type="term" value="P:modulation of chemical synaptic transmission"/>
    <property type="evidence" value="ECO:0007669"/>
    <property type="project" value="Ensembl"/>
</dbReference>
<evidence type="ECO:0000256" key="8">
    <source>
        <dbReference type="ARBA" id="ARBA00022737"/>
    </source>
</evidence>
<dbReference type="SUPFAM" id="SSF57424">
    <property type="entry name" value="LDL receptor-like module"/>
    <property type="match status" value="4"/>
</dbReference>
<dbReference type="EMBL" id="AAPE02015030">
    <property type="status" value="NOT_ANNOTATED_CDS"/>
    <property type="molecule type" value="Genomic_DNA"/>
</dbReference>
<dbReference type="Gene3D" id="2.120.10.30">
    <property type="entry name" value="TolB, C-terminal domain"/>
    <property type="match status" value="1"/>
</dbReference>
<dbReference type="EMBL" id="AAPE02015023">
    <property type="status" value="NOT_ANNOTATED_CDS"/>
    <property type="molecule type" value="Genomic_DNA"/>
</dbReference>
<keyword evidence="10" id="KW-0472">Membrane</keyword>
<dbReference type="EMBL" id="AAPE02015028">
    <property type="status" value="NOT_ANNOTATED_CDS"/>
    <property type="molecule type" value="Genomic_DNA"/>
</dbReference>
<keyword evidence="5 14" id="KW-0245">EGF-like domain</keyword>
<evidence type="ECO:0000313" key="20">
    <source>
        <dbReference type="Proteomes" id="UP000001074"/>
    </source>
</evidence>
<dbReference type="FunFam" id="4.10.400.10:FF:000138">
    <property type="entry name" value="Low-density lipoprotein receptor-related protein 8"/>
    <property type="match status" value="1"/>
</dbReference>
<dbReference type="InterPro" id="IPR000742">
    <property type="entry name" value="EGF"/>
</dbReference>
<proteinExistence type="predicted"/>
<evidence type="ECO:0000256" key="5">
    <source>
        <dbReference type="ARBA" id="ARBA00022536"/>
    </source>
</evidence>
<evidence type="ECO:0000256" key="12">
    <source>
        <dbReference type="ARBA" id="ARBA00023170"/>
    </source>
</evidence>
<dbReference type="GO" id="GO:0034185">
    <property type="term" value="F:apolipoprotein binding"/>
    <property type="evidence" value="ECO:0007669"/>
    <property type="project" value="Ensembl"/>
</dbReference>
<dbReference type="EMBL" id="AAPE02015027">
    <property type="status" value="NOT_ANNOTATED_CDS"/>
    <property type="molecule type" value="Genomic_DNA"/>
</dbReference>
<keyword evidence="3" id="KW-1003">Cell membrane</keyword>
<dbReference type="GO" id="GO:0021819">
    <property type="term" value="P:layer formation in cerebral cortex"/>
    <property type="evidence" value="ECO:0007669"/>
    <property type="project" value="Ensembl"/>
</dbReference>
<dbReference type="GO" id="GO:0045088">
    <property type="term" value="P:regulation of innate immune response"/>
    <property type="evidence" value="ECO:0007669"/>
    <property type="project" value="Ensembl"/>
</dbReference>
<dbReference type="OMA" id="XLNECLH"/>
<evidence type="ECO:0000256" key="9">
    <source>
        <dbReference type="ARBA" id="ARBA00022989"/>
    </source>
</evidence>
<dbReference type="Proteomes" id="UP000001074">
    <property type="component" value="Unassembled WGS sequence"/>
</dbReference>
<dbReference type="GO" id="GO:0030229">
    <property type="term" value="F:very-low-density lipoprotein particle receptor activity"/>
    <property type="evidence" value="ECO:0007669"/>
    <property type="project" value="Ensembl"/>
</dbReference>
<evidence type="ECO:0000256" key="17">
    <source>
        <dbReference type="SAM" id="MobiDB-lite"/>
    </source>
</evidence>
<reference evidence="19" key="3">
    <citation type="submission" date="2025-09" db="UniProtKB">
        <authorList>
            <consortium name="Ensembl"/>
        </authorList>
    </citation>
    <scope>IDENTIFICATION</scope>
</reference>
<comment type="caution">
    <text evidence="14">Lacks conserved residue(s) required for the propagation of feature annotation.</text>
</comment>
<protein>
    <submittedName>
        <fullName evidence="19">LDL receptor related protein 8</fullName>
    </submittedName>
</protein>
<feature type="disulfide bond" evidence="15">
    <location>
        <begin position="64"/>
        <end position="76"/>
    </location>
</feature>
<dbReference type="STRING" id="59463.ENSMLUP00000022666"/>
<dbReference type="FunFam" id="2.120.10.30:FF:000002">
    <property type="entry name" value="low-density lipoprotein receptor isoform X1"/>
    <property type="match status" value="1"/>
</dbReference>
<dbReference type="FunFam" id="2.10.25.10:FF:000052">
    <property type="entry name" value="low-density lipoprotein receptor isoform X1"/>
    <property type="match status" value="1"/>
</dbReference>
<dbReference type="InterPro" id="IPR018097">
    <property type="entry name" value="EGF_Ca-bd_CS"/>
</dbReference>
<feature type="repeat" description="LDL-receptor class B" evidence="16">
    <location>
        <begin position="358"/>
        <end position="400"/>
    </location>
</feature>
<evidence type="ECO:0000256" key="7">
    <source>
        <dbReference type="ARBA" id="ARBA00022692"/>
    </source>
</evidence>
<dbReference type="PROSITE" id="PS01209">
    <property type="entry name" value="LDLRA_1"/>
    <property type="match status" value="3"/>
</dbReference>
<feature type="disulfide bond" evidence="14">
    <location>
        <begin position="229"/>
        <end position="239"/>
    </location>
</feature>
<gene>
    <name evidence="19" type="primary">LRP8</name>
</gene>
<dbReference type="GO" id="GO:0098839">
    <property type="term" value="C:postsynaptic density membrane"/>
    <property type="evidence" value="ECO:0007669"/>
    <property type="project" value="Ensembl"/>
</dbReference>
<dbReference type="PROSITE" id="PS50026">
    <property type="entry name" value="EGF_3"/>
    <property type="match status" value="1"/>
</dbReference>
<dbReference type="InterPro" id="IPR036055">
    <property type="entry name" value="LDL_receptor-like_sf"/>
</dbReference>
<dbReference type="SMART" id="SM00192">
    <property type="entry name" value="LDLa"/>
    <property type="match status" value="4"/>
</dbReference>
<dbReference type="InterPro" id="IPR002172">
    <property type="entry name" value="LDrepeatLR_classA_rpt"/>
</dbReference>
<dbReference type="SUPFAM" id="SSF57196">
    <property type="entry name" value="EGF/Laminin"/>
    <property type="match status" value="3"/>
</dbReference>
<keyword evidence="9" id="KW-1133">Transmembrane helix</keyword>
<dbReference type="InterPro" id="IPR001881">
    <property type="entry name" value="EGF-like_Ca-bd_dom"/>
</dbReference>
<feature type="domain" description="EGF-like" evidence="18">
    <location>
        <begin position="225"/>
        <end position="264"/>
    </location>
</feature>
<dbReference type="GO" id="GO:0098978">
    <property type="term" value="C:glutamatergic synapse"/>
    <property type="evidence" value="ECO:0007669"/>
    <property type="project" value="Ensembl"/>
</dbReference>
<dbReference type="InterPro" id="IPR000152">
    <property type="entry name" value="EGF-type_Asp/Asn_hydroxyl_site"/>
</dbReference>
<keyword evidence="12" id="KW-0675">Receptor</keyword>
<feature type="disulfide bond" evidence="15">
    <location>
        <begin position="167"/>
        <end position="182"/>
    </location>
</feature>
<dbReference type="InterPro" id="IPR051221">
    <property type="entry name" value="LDLR-related"/>
</dbReference>
<feature type="disulfide bond" evidence="15">
    <location>
        <begin position="32"/>
        <end position="50"/>
    </location>
</feature>
<dbReference type="GO" id="GO:0021517">
    <property type="term" value="P:ventral spinal cord development"/>
    <property type="evidence" value="ECO:0007669"/>
    <property type="project" value="Ensembl"/>
</dbReference>
<dbReference type="GO" id="GO:0007268">
    <property type="term" value="P:chemical synaptic transmission"/>
    <property type="evidence" value="ECO:0007669"/>
    <property type="project" value="Ensembl"/>
</dbReference>
<evidence type="ECO:0000256" key="11">
    <source>
        <dbReference type="ARBA" id="ARBA00023157"/>
    </source>
</evidence>
<feature type="disulfide bond" evidence="15">
    <location>
        <begin position="44"/>
        <end position="59"/>
    </location>
</feature>
<dbReference type="Pfam" id="PF00057">
    <property type="entry name" value="Ldl_recept_a"/>
    <property type="match status" value="4"/>
</dbReference>
<evidence type="ECO:0000313" key="19">
    <source>
        <dbReference type="Ensembl" id="ENSMLUP00000022666.1"/>
    </source>
</evidence>
<dbReference type="InterPro" id="IPR011042">
    <property type="entry name" value="6-blade_b-propeller_TolB-like"/>
</dbReference>
<keyword evidence="8" id="KW-0677">Repeat</keyword>
<name>G1QG33_MYOLU</name>
<evidence type="ECO:0000256" key="6">
    <source>
        <dbReference type="ARBA" id="ARBA00022583"/>
    </source>
</evidence>
<feature type="compositionally biased region" description="Low complexity" evidence="17">
    <location>
        <begin position="589"/>
        <end position="600"/>
    </location>
</feature>
<keyword evidence="20" id="KW-1185">Reference proteome</keyword>
<keyword evidence="11 14" id="KW-1015">Disulfide bond</keyword>
<dbReference type="SMART" id="SM00181">
    <property type="entry name" value="EGF"/>
    <property type="match status" value="4"/>
</dbReference>
<dbReference type="GO" id="GO:0005509">
    <property type="term" value="F:calcium ion binding"/>
    <property type="evidence" value="ECO:0007669"/>
    <property type="project" value="InterPro"/>
</dbReference>
<dbReference type="FunFam" id="2.10.25.10:FF:000009">
    <property type="entry name" value="Low-density lipoprotein receptor isoform 1"/>
    <property type="match status" value="1"/>
</dbReference>
<feature type="disulfide bond" evidence="15">
    <location>
        <begin position="71"/>
        <end position="89"/>
    </location>
</feature>
<dbReference type="PRINTS" id="PR00261">
    <property type="entry name" value="LDLRECEPTOR"/>
</dbReference>
<dbReference type="PROSITE" id="PS01186">
    <property type="entry name" value="EGF_2"/>
    <property type="match status" value="2"/>
</dbReference>
<dbReference type="GO" id="GO:0001540">
    <property type="term" value="F:amyloid-beta binding"/>
    <property type="evidence" value="ECO:0007669"/>
    <property type="project" value="Ensembl"/>
</dbReference>
<evidence type="ECO:0000259" key="18">
    <source>
        <dbReference type="PROSITE" id="PS50026"/>
    </source>
</evidence>
<dbReference type="Pfam" id="PF14670">
    <property type="entry name" value="FXa_inhibition"/>
    <property type="match status" value="1"/>
</dbReference>
<dbReference type="GO" id="GO:0048306">
    <property type="term" value="F:calcium-dependent protein binding"/>
    <property type="evidence" value="ECO:0007669"/>
    <property type="project" value="Ensembl"/>
</dbReference>
<dbReference type="EMBL" id="AAPE02015025">
    <property type="status" value="NOT_ANNOTATED_CDS"/>
    <property type="molecule type" value="Genomic_DNA"/>
</dbReference>
<feature type="disulfide bond" evidence="15">
    <location>
        <begin position="126"/>
        <end position="141"/>
    </location>
</feature>
<feature type="region of interest" description="Disordered" evidence="17">
    <location>
        <begin position="587"/>
        <end position="660"/>
    </location>
</feature>
<dbReference type="GeneTree" id="ENSGT00940000154819"/>
<comment type="subcellular location">
    <subcellularLocation>
        <location evidence="1">Cell membrane</location>
        <topology evidence="1">Single-pass type I membrane protein</topology>
    </subcellularLocation>
    <subcellularLocation>
        <location evidence="2">Secreted</location>
    </subcellularLocation>
</comment>
<dbReference type="Gene3D" id="2.10.25.10">
    <property type="entry name" value="Laminin"/>
    <property type="match status" value="3"/>
</dbReference>
<evidence type="ECO:0000256" key="15">
    <source>
        <dbReference type="PROSITE-ProRule" id="PRU00124"/>
    </source>
</evidence>
<dbReference type="InParanoid" id="G1QG33"/>
<dbReference type="EMBL" id="AAPE02015026">
    <property type="status" value="NOT_ANNOTATED_CDS"/>
    <property type="molecule type" value="Genomic_DNA"/>
</dbReference>
<dbReference type="PROSITE" id="PS01187">
    <property type="entry name" value="EGF_CA"/>
    <property type="match status" value="1"/>
</dbReference>
<dbReference type="InterPro" id="IPR000033">
    <property type="entry name" value="LDLR_classB_rpt"/>
</dbReference>
<organism evidence="19 20">
    <name type="scientific">Myotis lucifugus</name>
    <name type="common">Little brown bat</name>
    <dbReference type="NCBI Taxonomy" id="59463"/>
    <lineage>
        <taxon>Eukaryota</taxon>
        <taxon>Metazoa</taxon>
        <taxon>Chordata</taxon>
        <taxon>Craniata</taxon>
        <taxon>Vertebrata</taxon>
        <taxon>Euteleostomi</taxon>
        <taxon>Mammalia</taxon>
        <taxon>Eutheria</taxon>
        <taxon>Laurasiatheria</taxon>
        <taxon>Chiroptera</taxon>
        <taxon>Yangochiroptera</taxon>
        <taxon>Vespertilionidae</taxon>
        <taxon>Myotis</taxon>
    </lineage>
</organism>
<reference evidence="19" key="2">
    <citation type="submission" date="2025-08" db="UniProtKB">
        <authorList>
            <consortium name="Ensembl"/>
        </authorList>
    </citation>
    <scope>IDENTIFICATION</scope>
</reference>
<feature type="disulfide bond" evidence="15">
    <location>
        <begin position="25"/>
        <end position="37"/>
    </location>
</feature>
<evidence type="ECO:0000256" key="14">
    <source>
        <dbReference type="PROSITE-ProRule" id="PRU00076"/>
    </source>
</evidence>
<dbReference type="FunCoup" id="G1QG33">
    <property type="interactions" value="1264"/>
</dbReference>
<dbReference type="AlphaFoldDB" id="G1QG33"/>
<dbReference type="GO" id="GO:0098685">
    <property type="term" value="C:Schaffer collateral - CA1 synapse"/>
    <property type="evidence" value="ECO:0007669"/>
    <property type="project" value="Ensembl"/>
</dbReference>
<dbReference type="GO" id="GO:0005615">
    <property type="term" value="C:extracellular space"/>
    <property type="evidence" value="ECO:0007669"/>
    <property type="project" value="Ensembl"/>
</dbReference>
<dbReference type="GO" id="GO:0048813">
    <property type="term" value="P:dendrite morphogenesis"/>
    <property type="evidence" value="ECO:0007669"/>
    <property type="project" value="Ensembl"/>
</dbReference>
<dbReference type="Pfam" id="PF00058">
    <property type="entry name" value="Ldl_recept_b"/>
    <property type="match status" value="5"/>
</dbReference>
<dbReference type="Ensembl" id="ENSMLUT00000027320.1">
    <property type="protein sequence ID" value="ENSMLUP00000022666.1"/>
    <property type="gene ID" value="ENSMLUG00000027646.1"/>
</dbReference>
<dbReference type="GO" id="GO:0006898">
    <property type="term" value="P:receptor-mediated endocytosis"/>
    <property type="evidence" value="ECO:0007669"/>
    <property type="project" value="TreeGrafter"/>
</dbReference>
<reference evidence="19 20" key="1">
    <citation type="journal article" date="2011" name="Nature">
        <title>A high-resolution map of human evolutionary constraint using 29 mammals.</title>
        <authorList>
            <person name="Lindblad-Toh K."/>
            <person name="Garber M."/>
            <person name="Zuk O."/>
            <person name="Lin M.F."/>
            <person name="Parker B.J."/>
            <person name="Washietl S."/>
            <person name="Kheradpour P."/>
            <person name="Ernst J."/>
            <person name="Jordan G."/>
            <person name="Mauceli E."/>
            <person name="Ward L.D."/>
            <person name="Lowe C.B."/>
            <person name="Holloway A.K."/>
            <person name="Clamp M."/>
            <person name="Gnerre S."/>
            <person name="Alfoldi J."/>
            <person name="Beal K."/>
            <person name="Chang J."/>
            <person name="Clawson H."/>
            <person name="Cuff J."/>
            <person name="Di Palma F."/>
            <person name="Fitzgerald S."/>
            <person name="Flicek P."/>
            <person name="Guttman M."/>
            <person name="Hubisz M.J."/>
            <person name="Jaffe D.B."/>
            <person name="Jungreis I."/>
            <person name="Kent W.J."/>
            <person name="Kostka D."/>
            <person name="Lara M."/>
            <person name="Martins A.L."/>
            <person name="Massingham T."/>
            <person name="Moltke I."/>
            <person name="Raney B.J."/>
            <person name="Rasmussen M.D."/>
            <person name="Robinson J."/>
            <person name="Stark A."/>
            <person name="Vilella A.J."/>
            <person name="Wen J."/>
            <person name="Xie X."/>
            <person name="Zody M.C."/>
            <person name="Baldwin J."/>
            <person name="Bloom T."/>
            <person name="Chin C.W."/>
            <person name="Heiman D."/>
            <person name="Nicol R."/>
            <person name="Nusbaum C."/>
            <person name="Young S."/>
            <person name="Wilkinson J."/>
            <person name="Worley K.C."/>
            <person name="Kovar C.L."/>
            <person name="Muzny D.M."/>
            <person name="Gibbs R.A."/>
            <person name="Cree A."/>
            <person name="Dihn H.H."/>
            <person name="Fowler G."/>
            <person name="Jhangiani S."/>
            <person name="Joshi V."/>
            <person name="Lee S."/>
            <person name="Lewis L.R."/>
            <person name="Nazareth L.V."/>
            <person name="Okwuonu G."/>
            <person name="Santibanez J."/>
            <person name="Warren W.C."/>
            <person name="Mardis E.R."/>
            <person name="Weinstock G.M."/>
            <person name="Wilson R.K."/>
            <person name="Delehaunty K."/>
            <person name="Dooling D."/>
            <person name="Fronik C."/>
            <person name="Fulton L."/>
            <person name="Fulton B."/>
            <person name="Graves T."/>
            <person name="Minx P."/>
            <person name="Sodergren E."/>
            <person name="Birney E."/>
            <person name="Margulies E.H."/>
            <person name="Herrero J."/>
            <person name="Green E.D."/>
            <person name="Haussler D."/>
            <person name="Siepel A."/>
            <person name="Goldman N."/>
            <person name="Pollard K.S."/>
            <person name="Pedersen J.S."/>
            <person name="Lander E.S."/>
            <person name="Kellis M."/>
        </authorList>
    </citation>
    <scope>NUCLEOTIDE SEQUENCE [LARGE SCALE GENOMIC DNA]</scope>
</reference>
<dbReference type="GO" id="GO:0042562">
    <property type="term" value="F:hormone binding"/>
    <property type="evidence" value="ECO:0007669"/>
    <property type="project" value="TreeGrafter"/>
</dbReference>
<dbReference type="GO" id="GO:0042981">
    <property type="term" value="P:regulation of apoptotic process"/>
    <property type="evidence" value="ECO:0007669"/>
    <property type="project" value="Ensembl"/>
</dbReference>
<dbReference type="CDD" id="cd00112">
    <property type="entry name" value="LDLa"/>
    <property type="match status" value="4"/>
</dbReference>
<feature type="repeat" description="LDL-receptor class B" evidence="16">
    <location>
        <begin position="311"/>
        <end position="357"/>
    </location>
</feature>
<keyword evidence="4" id="KW-0964">Secreted</keyword>
<dbReference type="SMART" id="SM00135">
    <property type="entry name" value="LY"/>
    <property type="match status" value="5"/>
</dbReference>
<evidence type="ECO:0000256" key="13">
    <source>
        <dbReference type="ARBA" id="ARBA00023180"/>
    </source>
</evidence>
<dbReference type="GO" id="GO:1900006">
    <property type="term" value="P:positive regulation of dendrite development"/>
    <property type="evidence" value="ECO:0007669"/>
    <property type="project" value="Ensembl"/>
</dbReference>
<dbReference type="PROSITE" id="PS51120">
    <property type="entry name" value="LDLRB"/>
    <property type="match status" value="4"/>
</dbReference>
<dbReference type="GO" id="GO:0043235">
    <property type="term" value="C:receptor complex"/>
    <property type="evidence" value="ECO:0007669"/>
    <property type="project" value="Ensembl"/>
</dbReference>
<feature type="disulfide bond" evidence="15">
    <location>
        <begin position="148"/>
        <end position="160"/>
    </location>
</feature>
<dbReference type="GO" id="GO:0009986">
    <property type="term" value="C:cell surface"/>
    <property type="evidence" value="ECO:0007669"/>
    <property type="project" value="Ensembl"/>
</dbReference>
<evidence type="ECO:0000256" key="16">
    <source>
        <dbReference type="PROSITE-ProRule" id="PRU00461"/>
    </source>
</evidence>
<dbReference type="eggNOG" id="KOG1215">
    <property type="taxonomic scope" value="Eukaryota"/>
</dbReference>
<feature type="disulfide bond" evidence="15">
    <location>
        <begin position="155"/>
        <end position="173"/>
    </location>
</feature>
<dbReference type="Pfam" id="PF07645">
    <property type="entry name" value="EGF_CA"/>
    <property type="match status" value="1"/>
</dbReference>
<dbReference type="FunFam" id="4.10.400.10:FF:000030">
    <property type="entry name" value="Sortilin related receptor 1"/>
    <property type="match status" value="1"/>
</dbReference>
<feature type="repeat" description="LDL-receptor class B" evidence="16">
    <location>
        <begin position="401"/>
        <end position="444"/>
    </location>
</feature>
<evidence type="ECO:0000256" key="3">
    <source>
        <dbReference type="ARBA" id="ARBA00022475"/>
    </source>
</evidence>
<dbReference type="FunFam" id="4.10.400.10:FF:000162">
    <property type="entry name" value="LDL receptor related protein 8"/>
    <property type="match status" value="1"/>
</dbReference>
<dbReference type="EMBL" id="AAPE02015024">
    <property type="status" value="NOT_ANNOTATED_CDS"/>
    <property type="molecule type" value="Genomic_DNA"/>
</dbReference>
<evidence type="ECO:0000256" key="2">
    <source>
        <dbReference type="ARBA" id="ARBA00004613"/>
    </source>
</evidence>
<dbReference type="PROSITE" id="PS50068">
    <property type="entry name" value="LDLRA_2"/>
    <property type="match status" value="4"/>
</dbReference>